<feature type="domain" description="NAD-dependent epimerase/dehydratase" evidence="2">
    <location>
        <begin position="5"/>
        <end position="237"/>
    </location>
</feature>
<dbReference type="Proteomes" id="UP000287296">
    <property type="component" value="Unassembled WGS sequence"/>
</dbReference>
<dbReference type="PANTHER" id="PTHR43000">
    <property type="entry name" value="DTDP-D-GLUCOSE 4,6-DEHYDRATASE-RELATED"/>
    <property type="match status" value="1"/>
</dbReference>
<organism evidence="3 4">
    <name type="scientific">Siminovitchia terrae</name>
    <name type="common">Bacillus terrae</name>
    <dbReference type="NCBI Taxonomy" id="1914933"/>
    <lineage>
        <taxon>Bacteria</taxon>
        <taxon>Bacillati</taxon>
        <taxon>Bacillota</taxon>
        <taxon>Bacilli</taxon>
        <taxon>Bacillales</taxon>
        <taxon>Bacillaceae</taxon>
        <taxon>Siminovitchia</taxon>
    </lineage>
</organism>
<evidence type="ECO:0000313" key="4">
    <source>
        <dbReference type="Proteomes" id="UP000287296"/>
    </source>
</evidence>
<evidence type="ECO:0000313" key="3">
    <source>
        <dbReference type="EMBL" id="RST59497.1"/>
    </source>
</evidence>
<dbReference type="OrthoDB" id="9771073at2"/>
<protein>
    <submittedName>
        <fullName evidence="3">SDR family NAD(P)-dependent oxidoreductase</fullName>
    </submittedName>
</protein>
<reference evidence="3 4" key="1">
    <citation type="submission" date="2018-12" db="EMBL/GenBank/DDBJ databases">
        <authorList>
            <person name="Sun L."/>
            <person name="Chen Z."/>
        </authorList>
    </citation>
    <scope>NUCLEOTIDE SEQUENCE [LARGE SCALE GENOMIC DNA]</scope>
    <source>
        <strain evidence="3 4">LMG 29736</strain>
    </source>
</reference>
<evidence type="ECO:0000256" key="1">
    <source>
        <dbReference type="ARBA" id="ARBA00007637"/>
    </source>
</evidence>
<name>A0A429X7U6_SIMTE</name>
<dbReference type="AlphaFoldDB" id="A0A429X7U6"/>
<dbReference type="SUPFAM" id="SSF51735">
    <property type="entry name" value="NAD(P)-binding Rossmann-fold domains"/>
    <property type="match status" value="1"/>
</dbReference>
<dbReference type="EMBL" id="QYTW02000010">
    <property type="protein sequence ID" value="RST59497.1"/>
    <property type="molecule type" value="Genomic_DNA"/>
</dbReference>
<dbReference type="Gene3D" id="3.40.50.720">
    <property type="entry name" value="NAD(P)-binding Rossmann-like Domain"/>
    <property type="match status" value="1"/>
</dbReference>
<dbReference type="InterPro" id="IPR001509">
    <property type="entry name" value="Epimerase_deHydtase"/>
</dbReference>
<comment type="caution">
    <text evidence="3">The sequence shown here is derived from an EMBL/GenBank/DDBJ whole genome shotgun (WGS) entry which is preliminary data.</text>
</comment>
<accession>A0A429X7U6</accession>
<dbReference type="RefSeq" id="WP_120115546.1">
    <property type="nucleotide sequence ID" value="NZ_QYTW02000010.1"/>
</dbReference>
<gene>
    <name evidence="3" type="ORF">D5F11_011755</name>
</gene>
<dbReference type="InterPro" id="IPR036291">
    <property type="entry name" value="NAD(P)-bd_dom_sf"/>
</dbReference>
<sequence length="309" mass="34497">MEKKVLVTGGAGFIGSHIVDKLLEEGFRIFVIDNMSTGEIHNISLDRVQFYKVDIRDSKQVNKVMESVKPDYIIHQAAQVSVAESIRNIVLDEEINIKGSLNIIEAARRFEVKKIVFASSAAVYGNPQYVPIDEEHPLIPMSPYGLSKYTVEKYLNLAYELYGLQYTILRYSNVYGPRQNGMGEGGVIAKFVNAAIKDLPITIHGDGEQTRDFVYVKDVADANVKALKYGNNNVFNISTGVSMSVNELVVYIEDVFSKQLKKNKEAVRFGDIKNSLLLNSKAKAHLSWNNNIPISKGLESMHSLAFNKG</sequence>
<comment type="similarity">
    <text evidence="1">Belongs to the NAD(P)-dependent epimerase/dehydratase family.</text>
</comment>
<evidence type="ECO:0000259" key="2">
    <source>
        <dbReference type="Pfam" id="PF01370"/>
    </source>
</evidence>
<proteinExistence type="inferred from homology"/>
<dbReference type="Pfam" id="PF01370">
    <property type="entry name" value="Epimerase"/>
    <property type="match status" value="1"/>
</dbReference>